<accession>A0ABW5NYM1</accession>
<feature type="domain" description="Putative beta-lactamase-inhibitor-like PepSY-like" evidence="2">
    <location>
        <begin position="63"/>
        <end position="143"/>
    </location>
</feature>
<dbReference type="Proteomes" id="UP001597480">
    <property type="component" value="Unassembled WGS sequence"/>
</dbReference>
<keyword evidence="4" id="KW-1185">Reference proteome</keyword>
<evidence type="ECO:0000256" key="1">
    <source>
        <dbReference type="SAM" id="SignalP"/>
    </source>
</evidence>
<name>A0ABW5NYM1_9FLAO</name>
<comment type="caution">
    <text evidence="3">The sequence shown here is derived from an EMBL/GenBank/DDBJ whole genome shotgun (WGS) entry which is preliminary data.</text>
</comment>
<dbReference type="EMBL" id="JBHUMD010000027">
    <property type="protein sequence ID" value="MFD2603224.1"/>
    <property type="molecule type" value="Genomic_DNA"/>
</dbReference>
<feature type="signal peptide" evidence="1">
    <location>
        <begin position="1"/>
        <end position="23"/>
    </location>
</feature>
<dbReference type="SUPFAM" id="SSF160574">
    <property type="entry name" value="BT0923-like"/>
    <property type="match status" value="1"/>
</dbReference>
<evidence type="ECO:0000313" key="3">
    <source>
        <dbReference type="EMBL" id="MFD2603224.1"/>
    </source>
</evidence>
<feature type="chain" id="PRO_5045340391" evidence="1">
    <location>
        <begin position="24"/>
        <end position="147"/>
    </location>
</feature>
<keyword evidence="1" id="KW-0732">Signal</keyword>
<dbReference type="InterPro" id="IPR021533">
    <property type="entry name" value="PepSY-like"/>
</dbReference>
<organism evidence="3 4">
    <name type="scientific">Flavobacterium suzhouense</name>
    <dbReference type="NCBI Taxonomy" id="1529638"/>
    <lineage>
        <taxon>Bacteria</taxon>
        <taxon>Pseudomonadati</taxon>
        <taxon>Bacteroidota</taxon>
        <taxon>Flavobacteriia</taxon>
        <taxon>Flavobacteriales</taxon>
        <taxon>Flavobacteriaceae</taxon>
        <taxon>Flavobacterium</taxon>
    </lineage>
</organism>
<dbReference type="PROSITE" id="PS51257">
    <property type="entry name" value="PROKAR_LIPOPROTEIN"/>
    <property type="match status" value="1"/>
</dbReference>
<sequence>MKTKFSLLPTIVITLLFTISACAQKRNITIKQLPAPAQTYLAKHFPNQAPSYIKEDKDLMKTDYKVVLTGGAEIEFDGKGNFDEADGNKTALPVSILPPPIASYIAANYKGQQVEKFEKERWGYKLEFMNDLELEFDNNGKFLRVDD</sequence>
<proteinExistence type="predicted"/>
<dbReference type="Gene3D" id="3.40.1420.30">
    <property type="match status" value="1"/>
</dbReference>
<dbReference type="RefSeq" id="WP_379821903.1">
    <property type="nucleotide sequence ID" value="NZ_JBHUMD010000027.1"/>
</dbReference>
<evidence type="ECO:0000313" key="4">
    <source>
        <dbReference type="Proteomes" id="UP001597480"/>
    </source>
</evidence>
<evidence type="ECO:0000259" key="2">
    <source>
        <dbReference type="Pfam" id="PF11396"/>
    </source>
</evidence>
<reference evidence="4" key="1">
    <citation type="journal article" date="2019" name="Int. J. Syst. Evol. Microbiol.">
        <title>The Global Catalogue of Microorganisms (GCM) 10K type strain sequencing project: providing services to taxonomists for standard genome sequencing and annotation.</title>
        <authorList>
            <consortium name="The Broad Institute Genomics Platform"/>
            <consortium name="The Broad Institute Genome Sequencing Center for Infectious Disease"/>
            <person name="Wu L."/>
            <person name="Ma J."/>
        </authorList>
    </citation>
    <scope>NUCLEOTIDE SEQUENCE [LARGE SCALE GENOMIC DNA]</scope>
    <source>
        <strain evidence="4">KCTC 42107</strain>
    </source>
</reference>
<dbReference type="Pfam" id="PF11396">
    <property type="entry name" value="PepSY_like"/>
    <property type="match status" value="1"/>
</dbReference>
<gene>
    <name evidence="3" type="ORF">ACFSR3_14270</name>
</gene>
<protein>
    <submittedName>
        <fullName evidence="3">PepSY-like domain-containing protein</fullName>
    </submittedName>
</protein>